<organism evidence="2">
    <name type="scientific">Arundo donax</name>
    <name type="common">Giant reed</name>
    <name type="synonym">Donax arundinaceus</name>
    <dbReference type="NCBI Taxonomy" id="35708"/>
    <lineage>
        <taxon>Eukaryota</taxon>
        <taxon>Viridiplantae</taxon>
        <taxon>Streptophyta</taxon>
        <taxon>Embryophyta</taxon>
        <taxon>Tracheophyta</taxon>
        <taxon>Spermatophyta</taxon>
        <taxon>Magnoliopsida</taxon>
        <taxon>Liliopsida</taxon>
        <taxon>Poales</taxon>
        <taxon>Poaceae</taxon>
        <taxon>PACMAD clade</taxon>
        <taxon>Arundinoideae</taxon>
        <taxon>Arundineae</taxon>
        <taxon>Arundo</taxon>
    </lineage>
</organism>
<feature type="region of interest" description="Disordered" evidence="1">
    <location>
        <begin position="57"/>
        <end position="76"/>
    </location>
</feature>
<name>A0A0A9DK65_ARUDO</name>
<dbReference type="AlphaFoldDB" id="A0A0A9DK65"/>
<evidence type="ECO:0000256" key="1">
    <source>
        <dbReference type="SAM" id="MobiDB-lite"/>
    </source>
</evidence>
<evidence type="ECO:0000313" key="2">
    <source>
        <dbReference type="EMBL" id="JAD88989.1"/>
    </source>
</evidence>
<sequence>MGRTAILNACSKSVLLPKPGIWSTNNINSNDNNNSTTWNRKFSVSIRVKLTEQVHQPKEYRQPTTIIGTSSTHDCE</sequence>
<proteinExistence type="predicted"/>
<accession>A0A0A9DK65</accession>
<dbReference type="EMBL" id="GBRH01208906">
    <property type="protein sequence ID" value="JAD88989.1"/>
    <property type="molecule type" value="Transcribed_RNA"/>
</dbReference>
<reference evidence="2" key="2">
    <citation type="journal article" date="2015" name="Data Brief">
        <title>Shoot transcriptome of the giant reed, Arundo donax.</title>
        <authorList>
            <person name="Barrero R.A."/>
            <person name="Guerrero F.D."/>
            <person name="Moolhuijzen P."/>
            <person name="Goolsby J.A."/>
            <person name="Tidwell J."/>
            <person name="Bellgard S.E."/>
            <person name="Bellgard M.I."/>
        </authorList>
    </citation>
    <scope>NUCLEOTIDE SEQUENCE</scope>
    <source>
        <tissue evidence="2">Shoot tissue taken approximately 20 cm above the soil surface</tissue>
    </source>
</reference>
<protein>
    <submittedName>
        <fullName evidence="2">Uncharacterized protein</fullName>
    </submittedName>
</protein>
<feature type="compositionally biased region" description="Polar residues" evidence="1">
    <location>
        <begin position="62"/>
        <end position="76"/>
    </location>
</feature>
<reference evidence="2" key="1">
    <citation type="submission" date="2014-09" db="EMBL/GenBank/DDBJ databases">
        <authorList>
            <person name="Magalhaes I.L.F."/>
            <person name="Oliveira U."/>
            <person name="Santos F.R."/>
            <person name="Vidigal T.H.D.A."/>
            <person name="Brescovit A.D."/>
            <person name="Santos A.J."/>
        </authorList>
    </citation>
    <scope>NUCLEOTIDE SEQUENCE</scope>
    <source>
        <tissue evidence="2">Shoot tissue taken approximately 20 cm above the soil surface</tissue>
    </source>
</reference>